<evidence type="ECO:0000256" key="1">
    <source>
        <dbReference type="ARBA" id="ARBA00022670"/>
    </source>
</evidence>
<dbReference type="GO" id="GO:0008235">
    <property type="term" value="F:metalloexopeptidase activity"/>
    <property type="evidence" value="ECO:0007669"/>
    <property type="project" value="TreeGrafter"/>
</dbReference>
<reference evidence="7 8" key="1">
    <citation type="submission" date="2020-08" db="EMBL/GenBank/DDBJ databases">
        <title>Genomic Encyclopedia of Type Strains, Phase IV (KMG-IV): sequencing the most valuable type-strain genomes for metagenomic binning, comparative biology and taxonomic classification.</title>
        <authorList>
            <person name="Goeker M."/>
        </authorList>
    </citation>
    <scope>NUCLEOTIDE SEQUENCE [LARGE SCALE GENOMIC DNA]</scope>
    <source>
        <strain evidence="7 8">DSM 21458</strain>
    </source>
</reference>
<dbReference type="GO" id="GO:0006508">
    <property type="term" value="P:proteolysis"/>
    <property type="evidence" value="ECO:0007669"/>
    <property type="project" value="UniProtKB-KW"/>
</dbReference>
<keyword evidence="2" id="KW-0479">Metal-binding</keyword>
<evidence type="ECO:0000256" key="2">
    <source>
        <dbReference type="ARBA" id="ARBA00022723"/>
    </source>
</evidence>
<accession>A0A841HY65</accession>
<dbReference type="EMBL" id="JACHHG010000002">
    <property type="protein sequence ID" value="MBB6097160.1"/>
    <property type="molecule type" value="Genomic_DNA"/>
</dbReference>
<evidence type="ECO:0000256" key="5">
    <source>
        <dbReference type="ARBA" id="ARBA00023049"/>
    </source>
</evidence>
<keyword evidence="8" id="KW-1185">Reference proteome</keyword>
<protein>
    <submittedName>
        <fullName evidence="7">Proteasome lid subunit RPN8/RPN11</fullName>
    </submittedName>
</protein>
<evidence type="ECO:0000256" key="4">
    <source>
        <dbReference type="ARBA" id="ARBA00022833"/>
    </source>
</evidence>
<dbReference type="InterPro" id="IPR051929">
    <property type="entry name" value="VirAsm_ModProt"/>
</dbReference>
<dbReference type="AlphaFoldDB" id="A0A841HY65"/>
<name>A0A841HY65_9DEIO</name>
<keyword evidence="3" id="KW-0378">Hydrolase</keyword>
<proteinExistence type="predicted"/>
<organism evidence="7 8">
    <name type="scientific">Deinobacterium chartae</name>
    <dbReference type="NCBI Taxonomy" id="521158"/>
    <lineage>
        <taxon>Bacteria</taxon>
        <taxon>Thermotogati</taxon>
        <taxon>Deinococcota</taxon>
        <taxon>Deinococci</taxon>
        <taxon>Deinococcales</taxon>
        <taxon>Deinococcaceae</taxon>
        <taxon>Deinobacterium</taxon>
    </lineage>
</organism>
<keyword evidence="5" id="KW-0482">Metalloprotease</keyword>
<evidence type="ECO:0000256" key="3">
    <source>
        <dbReference type="ARBA" id="ARBA00022801"/>
    </source>
</evidence>
<dbReference type="GO" id="GO:0000502">
    <property type="term" value="C:proteasome complex"/>
    <property type="evidence" value="ECO:0007669"/>
    <property type="project" value="UniProtKB-KW"/>
</dbReference>
<evidence type="ECO:0000259" key="6">
    <source>
        <dbReference type="PROSITE" id="PS50249"/>
    </source>
</evidence>
<dbReference type="SUPFAM" id="SSF102712">
    <property type="entry name" value="JAB1/MPN domain"/>
    <property type="match status" value="1"/>
</dbReference>
<dbReference type="PANTHER" id="PTHR34858">
    <property type="entry name" value="CYSO-CYSTEINE PEPTIDASE"/>
    <property type="match status" value="1"/>
</dbReference>
<evidence type="ECO:0000313" key="8">
    <source>
        <dbReference type="Proteomes" id="UP000569951"/>
    </source>
</evidence>
<dbReference type="InterPro" id="IPR037518">
    <property type="entry name" value="MPN"/>
</dbReference>
<feature type="domain" description="MPN" evidence="6">
    <location>
        <begin position="4"/>
        <end position="129"/>
    </location>
</feature>
<dbReference type="InterPro" id="IPR028090">
    <property type="entry name" value="JAB_dom_prok"/>
</dbReference>
<sequence length="129" mass="14547">MGALYLPVSLRVRLWAHAREHAPRECVGLLGGRRGVVSTLYPLRNVADQPERRYLADPEGLVRALMALRREGLELVAIYHSHPLGPDYPSDSDVRYAQYDVPYLIADLSRASLRAFLLPSRLEVNVVEI</sequence>
<dbReference type="RefSeq" id="WP_183984326.1">
    <property type="nucleotide sequence ID" value="NZ_JACHHG010000002.1"/>
</dbReference>
<keyword evidence="4" id="KW-0862">Zinc</keyword>
<dbReference type="CDD" id="cd08070">
    <property type="entry name" value="MPN_like"/>
    <property type="match status" value="1"/>
</dbReference>
<dbReference type="Pfam" id="PF14464">
    <property type="entry name" value="Prok-JAB"/>
    <property type="match status" value="1"/>
</dbReference>
<dbReference type="Proteomes" id="UP000569951">
    <property type="component" value="Unassembled WGS sequence"/>
</dbReference>
<keyword evidence="1" id="KW-0645">Protease</keyword>
<evidence type="ECO:0000313" key="7">
    <source>
        <dbReference type="EMBL" id="MBB6097160.1"/>
    </source>
</evidence>
<dbReference type="PROSITE" id="PS50249">
    <property type="entry name" value="MPN"/>
    <property type="match status" value="1"/>
</dbReference>
<dbReference type="GO" id="GO:0008270">
    <property type="term" value="F:zinc ion binding"/>
    <property type="evidence" value="ECO:0007669"/>
    <property type="project" value="TreeGrafter"/>
</dbReference>
<dbReference type="Gene3D" id="3.40.140.10">
    <property type="entry name" value="Cytidine Deaminase, domain 2"/>
    <property type="match status" value="1"/>
</dbReference>
<dbReference type="PANTHER" id="PTHR34858:SF1">
    <property type="entry name" value="CYSO-CYSTEINE PEPTIDASE"/>
    <property type="match status" value="1"/>
</dbReference>
<keyword evidence="7" id="KW-0647">Proteasome</keyword>
<comment type="caution">
    <text evidence="7">The sequence shown here is derived from an EMBL/GenBank/DDBJ whole genome shotgun (WGS) entry which is preliminary data.</text>
</comment>
<gene>
    <name evidence="7" type="ORF">HNR42_000574</name>
</gene>